<feature type="transmembrane region" description="Helical" evidence="1">
    <location>
        <begin position="105"/>
        <end position="123"/>
    </location>
</feature>
<evidence type="ECO:0008006" key="4">
    <source>
        <dbReference type="Google" id="ProtNLM"/>
    </source>
</evidence>
<feature type="transmembrane region" description="Helical" evidence="1">
    <location>
        <begin position="48"/>
        <end position="67"/>
    </location>
</feature>
<reference evidence="2 3" key="1">
    <citation type="submission" date="2018-02" db="EMBL/GenBank/DDBJ databases">
        <title>Genomic Encyclopedia of Archaeal and Bacterial Type Strains, Phase II (KMG-II): from individual species to whole genera.</title>
        <authorList>
            <person name="Goeker M."/>
        </authorList>
    </citation>
    <scope>NUCLEOTIDE SEQUENCE [LARGE SCALE GENOMIC DNA]</scope>
    <source>
        <strain evidence="2 3">DSM 16809</strain>
    </source>
</reference>
<dbReference type="AlphaFoldDB" id="A0A2S6IFN8"/>
<proteinExistence type="predicted"/>
<feature type="transmembrane region" description="Helical" evidence="1">
    <location>
        <begin position="73"/>
        <end position="93"/>
    </location>
</feature>
<evidence type="ECO:0000256" key="1">
    <source>
        <dbReference type="SAM" id="Phobius"/>
    </source>
</evidence>
<protein>
    <recommendedName>
        <fullName evidence="4">YhhN-like protein</fullName>
    </recommendedName>
</protein>
<feature type="transmembrane region" description="Helical" evidence="1">
    <location>
        <begin position="194"/>
        <end position="211"/>
    </location>
</feature>
<sequence length="240" mass="28342">MLYIAMIFIVLNIITIFFFELIEFRLVRLLSSITALLYFHFYISYKNRIIYSIFIMLVCSDVSMVFYEHYLGLITYTLWSIAIYLTLSISALRKIQWRRVTSLDYIVFILVFLFNIYILEFTVSDIRELFETRLAYYLIKITGYTGLVSCLLSAFLNATRLSFRTAYFMYALFGLIFSDFVAMLAFYYKIEPKLFFLIDRAAYLFALFFLVRHAYMAYLQKEAAKAAAILKKSSQDSISL</sequence>
<organism evidence="2 3">
    <name type="scientific">Nonlabens xylanidelens</name>
    <dbReference type="NCBI Taxonomy" id="191564"/>
    <lineage>
        <taxon>Bacteria</taxon>
        <taxon>Pseudomonadati</taxon>
        <taxon>Bacteroidota</taxon>
        <taxon>Flavobacteriia</taxon>
        <taxon>Flavobacteriales</taxon>
        <taxon>Flavobacteriaceae</taxon>
        <taxon>Nonlabens</taxon>
    </lineage>
</organism>
<comment type="caution">
    <text evidence="2">The sequence shown here is derived from an EMBL/GenBank/DDBJ whole genome shotgun (WGS) entry which is preliminary data.</text>
</comment>
<evidence type="ECO:0000313" key="3">
    <source>
        <dbReference type="Proteomes" id="UP000239002"/>
    </source>
</evidence>
<dbReference type="Proteomes" id="UP000239002">
    <property type="component" value="Unassembled WGS sequence"/>
</dbReference>
<keyword evidence="3" id="KW-1185">Reference proteome</keyword>
<gene>
    <name evidence="2" type="ORF">LY01_02737</name>
</gene>
<feature type="transmembrane region" description="Helical" evidence="1">
    <location>
        <begin position="6"/>
        <end position="27"/>
    </location>
</feature>
<feature type="transmembrane region" description="Helical" evidence="1">
    <location>
        <begin position="167"/>
        <end position="188"/>
    </location>
</feature>
<keyword evidence="1" id="KW-0472">Membrane</keyword>
<name>A0A2S6IFN8_9FLAO</name>
<feature type="transmembrane region" description="Helical" evidence="1">
    <location>
        <begin position="135"/>
        <end position="155"/>
    </location>
</feature>
<accession>A0A2S6IFN8</accession>
<keyword evidence="1" id="KW-1133">Transmembrane helix</keyword>
<dbReference type="EMBL" id="PTJE01000008">
    <property type="protein sequence ID" value="PPK93032.1"/>
    <property type="molecule type" value="Genomic_DNA"/>
</dbReference>
<evidence type="ECO:0000313" key="2">
    <source>
        <dbReference type="EMBL" id="PPK93032.1"/>
    </source>
</evidence>
<keyword evidence="1" id="KW-0812">Transmembrane</keyword>